<dbReference type="EMBL" id="BK015563">
    <property type="protein sequence ID" value="DAE13032.1"/>
    <property type="molecule type" value="Genomic_DNA"/>
</dbReference>
<name>A0A8S5Q224_9CAUD</name>
<evidence type="ECO:0000313" key="1">
    <source>
        <dbReference type="EMBL" id="DAE13032.1"/>
    </source>
</evidence>
<reference evidence="1" key="1">
    <citation type="journal article" date="2021" name="Proc. Natl. Acad. Sci. U.S.A.">
        <title>A Catalog of Tens of Thousands of Viruses from Human Metagenomes Reveals Hidden Associations with Chronic Diseases.</title>
        <authorList>
            <person name="Tisza M.J."/>
            <person name="Buck C.B."/>
        </authorList>
    </citation>
    <scope>NUCLEOTIDE SEQUENCE</scope>
    <source>
        <strain evidence="1">CtKHH22</strain>
    </source>
</reference>
<proteinExistence type="predicted"/>
<accession>A0A8S5Q224</accession>
<organism evidence="1">
    <name type="scientific">Siphoviridae sp. ctKHH22</name>
    <dbReference type="NCBI Taxonomy" id="2825439"/>
    <lineage>
        <taxon>Viruses</taxon>
        <taxon>Duplodnaviria</taxon>
        <taxon>Heunggongvirae</taxon>
        <taxon>Uroviricota</taxon>
        <taxon>Caudoviricetes</taxon>
    </lineage>
</organism>
<sequence length="41" mass="5039">MSKQEFLSKCYSYEKYDTCYNSKFSRLDCDVYLLYLNTNNF</sequence>
<protein>
    <submittedName>
        <fullName evidence="1">Uncharacterized protein</fullName>
    </submittedName>
</protein>